<dbReference type="AlphaFoldDB" id="A0A2H0C581"/>
<gene>
    <name evidence="1" type="ORF">COW96_01945</name>
</gene>
<evidence type="ECO:0000313" key="1">
    <source>
        <dbReference type="EMBL" id="PIP64540.1"/>
    </source>
</evidence>
<dbReference type="Proteomes" id="UP000230802">
    <property type="component" value="Unassembled WGS sequence"/>
</dbReference>
<reference evidence="1 2" key="1">
    <citation type="submission" date="2017-09" db="EMBL/GenBank/DDBJ databases">
        <title>Depth-based differentiation of microbial function through sediment-hosted aquifers and enrichment of novel symbionts in the deep terrestrial subsurface.</title>
        <authorList>
            <person name="Probst A.J."/>
            <person name="Ladd B."/>
            <person name="Jarett J.K."/>
            <person name="Geller-Mcgrath D.E."/>
            <person name="Sieber C.M."/>
            <person name="Emerson J.B."/>
            <person name="Anantharaman K."/>
            <person name="Thomas B.C."/>
            <person name="Malmstrom R."/>
            <person name="Stieglmeier M."/>
            <person name="Klingl A."/>
            <person name="Woyke T."/>
            <person name="Ryan C.M."/>
            <person name="Banfield J.F."/>
        </authorList>
    </citation>
    <scope>NUCLEOTIDE SEQUENCE [LARGE SCALE GENOMIC DNA]</scope>
    <source>
        <strain evidence="1">CG22_combo_CG10-13_8_21_14_all_33_16</strain>
    </source>
</reference>
<evidence type="ECO:0000313" key="2">
    <source>
        <dbReference type="Proteomes" id="UP000230802"/>
    </source>
</evidence>
<comment type="caution">
    <text evidence="1">The sequence shown here is derived from an EMBL/GenBank/DDBJ whole genome shotgun (WGS) entry which is preliminary data.</text>
</comment>
<proteinExistence type="predicted"/>
<sequence length="86" mass="10249">MNELINEKISVITSYNRETGIIMPKKIRWQGRDYLINRLTYYHRARMGRVLLHIFHVTDGQLDFRLQLNSESLTWILEEVCDGNPN</sequence>
<organism evidence="1 2">
    <name type="scientific">Candidatus Roizmanbacteria bacterium CG22_combo_CG10-13_8_21_14_all_33_16</name>
    <dbReference type="NCBI Taxonomy" id="1974859"/>
    <lineage>
        <taxon>Bacteria</taxon>
        <taxon>Candidatus Roizmaniibacteriota</taxon>
    </lineage>
</organism>
<protein>
    <submittedName>
        <fullName evidence="1">Uncharacterized protein</fullName>
    </submittedName>
</protein>
<dbReference type="EMBL" id="PCTD01000080">
    <property type="protein sequence ID" value="PIP64540.1"/>
    <property type="molecule type" value="Genomic_DNA"/>
</dbReference>
<name>A0A2H0C581_9BACT</name>
<accession>A0A2H0C581</accession>